<proteinExistence type="predicted"/>
<evidence type="ECO:0000313" key="2">
    <source>
        <dbReference type="EMBL" id="CAA9575698.1"/>
    </source>
</evidence>
<dbReference type="EMBL" id="CADCWG010000302">
    <property type="protein sequence ID" value="CAA9575698.1"/>
    <property type="molecule type" value="Genomic_DNA"/>
</dbReference>
<evidence type="ECO:0000256" key="1">
    <source>
        <dbReference type="SAM" id="MobiDB-lite"/>
    </source>
</evidence>
<reference evidence="2" key="1">
    <citation type="submission" date="2020-02" db="EMBL/GenBank/DDBJ databases">
        <authorList>
            <person name="Meier V. D."/>
        </authorList>
    </citation>
    <scope>NUCLEOTIDE SEQUENCE</scope>
    <source>
        <strain evidence="2">AVDCRST_MAG49</strain>
    </source>
</reference>
<accession>A0A6J4VDD4</accession>
<feature type="region of interest" description="Disordered" evidence="1">
    <location>
        <begin position="43"/>
        <end position="63"/>
    </location>
</feature>
<gene>
    <name evidence="2" type="ORF">AVDCRST_MAG49-4145</name>
</gene>
<organism evidence="2">
    <name type="scientific">uncultured Thermomicrobiales bacterium</name>
    <dbReference type="NCBI Taxonomy" id="1645740"/>
    <lineage>
        <taxon>Bacteria</taxon>
        <taxon>Pseudomonadati</taxon>
        <taxon>Thermomicrobiota</taxon>
        <taxon>Thermomicrobia</taxon>
        <taxon>Thermomicrobiales</taxon>
        <taxon>environmental samples</taxon>
    </lineage>
</organism>
<protein>
    <submittedName>
        <fullName evidence="2">Uncharacterized protein</fullName>
    </submittedName>
</protein>
<sequence>MGTPCHESRGLRDGRRLLRFGSPVMAVSTLAILRQIAGEPVRRPVAPTGRAGWRGQRACGSGA</sequence>
<name>A0A6J4VDD4_9BACT</name>
<dbReference type="AlphaFoldDB" id="A0A6J4VDD4"/>